<sequence>MRVFIYFSIMSLFFSCRENYDRENLFKNTEYYNSSNIFLLDTANNFLSIKNFIKSQSVNVMSSLLFRENQEVPILSNLSYLINNGDGGCYKKRNILIINDTSKITEQRIIDFILNNNKSKKLSESPLKAILVLAYSDTYQVEKISKDLESTLNAYKKAWRLYSNNNLINMKQHELLGIYKAIPCNIIISYSSDIQSNMY</sequence>
<dbReference type="RefSeq" id="WP_168885778.1">
    <property type="nucleotide sequence ID" value="NZ_JABAIL010000033.1"/>
</dbReference>
<evidence type="ECO:0000313" key="1">
    <source>
        <dbReference type="EMBL" id="NLR95073.1"/>
    </source>
</evidence>
<dbReference type="PROSITE" id="PS51257">
    <property type="entry name" value="PROKAR_LIPOPROTEIN"/>
    <property type="match status" value="1"/>
</dbReference>
<name>A0A7X8XZH9_9BACT</name>
<reference evidence="1 2" key="1">
    <citation type="submission" date="2020-04" db="EMBL/GenBank/DDBJ databases">
        <title>Flammeovirga sp. SR4, a novel species isolated from seawater.</title>
        <authorList>
            <person name="Wang X."/>
        </authorList>
    </citation>
    <scope>NUCLEOTIDE SEQUENCE [LARGE SCALE GENOMIC DNA]</scope>
    <source>
        <strain evidence="1 2">SR4</strain>
    </source>
</reference>
<dbReference type="EMBL" id="JABAIL010000033">
    <property type="protein sequence ID" value="NLR95073.1"/>
    <property type="molecule type" value="Genomic_DNA"/>
</dbReference>
<comment type="caution">
    <text evidence="1">The sequence shown here is derived from an EMBL/GenBank/DDBJ whole genome shotgun (WGS) entry which is preliminary data.</text>
</comment>
<organism evidence="1 2">
    <name type="scientific">Flammeovirga agarivorans</name>
    <dbReference type="NCBI Taxonomy" id="2726742"/>
    <lineage>
        <taxon>Bacteria</taxon>
        <taxon>Pseudomonadati</taxon>
        <taxon>Bacteroidota</taxon>
        <taxon>Cytophagia</taxon>
        <taxon>Cytophagales</taxon>
        <taxon>Flammeovirgaceae</taxon>
        <taxon>Flammeovirga</taxon>
    </lineage>
</organism>
<keyword evidence="2" id="KW-1185">Reference proteome</keyword>
<dbReference type="AlphaFoldDB" id="A0A7X8XZH9"/>
<dbReference type="Proteomes" id="UP000585050">
    <property type="component" value="Unassembled WGS sequence"/>
</dbReference>
<protein>
    <recommendedName>
        <fullName evidence="3">Lipoprotein</fullName>
    </recommendedName>
</protein>
<evidence type="ECO:0008006" key="3">
    <source>
        <dbReference type="Google" id="ProtNLM"/>
    </source>
</evidence>
<proteinExistence type="predicted"/>
<accession>A0A7X8XZH9</accession>
<gene>
    <name evidence="1" type="ORF">HGP29_27990</name>
</gene>
<evidence type="ECO:0000313" key="2">
    <source>
        <dbReference type="Proteomes" id="UP000585050"/>
    </source>
</evidence>